<reference evidence="1" key="1">
    <citation type="submission" date="2020-01" db="EMBL/GenBank/DDBJ databases">
        <authorList>
            <consortium name="DOE Joint Genome Institute"/>
            <person name="Haridas S."/>
            <person name="Albert R."/>
            <person name="Binder M."/>
            <person name="Bloem J."/>
            <person name="Labutti K."/>
            <person name="Salamov A."/>
            <person name="Andreopoulos B."/>
            <person name="Baker S.E."/>
            <person name="Barry K."/>
            <person name="Bills G."/>
            <person name="Bluhm B.H."/>
            <person name="Cannon C."/>
            <person name="Castanera R."/>
            <person name="Culley D.E."/>
            <person name="Daum C."/>
            <person name="Ezra D."/>
            <person name="Gonzalez J.B."/>
            <person name="Henrissat B."/>
            <person name="Kuo A."/>
            <person name="Liang C."/>
            <person name="Lipzen A."/>
            <person name="Lutzoni F."/>
            <person name="Magnuson J."/>
            <person name="Mondo S."/>
            <person name="Nolan M."/>
            <person name="Ohm R."/>
            <person name="Pangilinan J."/>
            <person name="Park H.-J."/>
            <person name="Ramirez L."/>
            <person name="Alfaro M."/>
            <person name="Sun H."/>
            <person name="Tritt A."/>
            <person name="Yoshinaga Y."/>
            <person name="Zwiers L.-H."/>
            <person name="Turgeon B.G."/>
            <person name="Goodwin S.B."/>
            <person name="Spatafora J.W."/>
            <person name="Crous P.W."/>
            <person name="Grigoriev I.V."/>
        </authorList>
    </citation>
    <scope>NUCLEOTIDE SEQUENCE</scope>
    <source>
        <strain evidence="1">CBS 394.84</strain>
    </source>
</reference>
<dbReference type="RefSeq" id="XP_040791839.1">
    <property type="nucleotide sequence ID" value="XM_040938771.1"/>
</dbReference>
<dbReference type="GeneID" id="63856028"/>
<dbReference type="Proteomes" id="UP000800039">
    <property type="component" value="Unassembled WGS sequence"/>
</dbReference>
<evidence type="ECO:0000313" key="1">
    <source>
        <dbReference type="EMBL" id="KAF1849276.1"/>
    </source>
</evidence>
<gene>
    <name evidence="1" type="ORF">K460DRAFT_88190</name>
</gene>
<dbReference type="AlphaFoldDB" id="A0A9P4LB77"/>
<accession>A0A9P4LB77</accession>
<evidence type="ECO:0000313" key="2">
    <source>
        <dbReference type="Proteomes" id="UP000800039"/>
    </source>
</evidence>
<name>A0A9P4LB77_9PLEO</name>
<sequence>MFWRKSVARRRTSSHRLSTQFYASISDIGVTPGTGSSYTDTDFQHSYKNGYESAFISCRKVVFTYSADRVPNDQHSTSRLLYCFAKPRVHRYRYHSACKTITFMMNRSTALEGSQNPSMTASSLLAIQLTRLMPIRPTTSILSNSQPLHVLTFMARIVQNYTHRPSLTRCR</sequence>
<dbReference type="EMBL" id="ML976615">
    <property type="protein sequence ID" value="KAF1849276.1"/>
    <property type="molecule type" value="Genomic_DNA"/>
</dbReference>
<keyword evidence="2" id="KW-1185">Reference proteome</keyword>
<keyword evidence="1" id="KW-0378">Hydrolase</keyword>
<proteinExistence type="predicted"/>
<organism evidence="1 2">
    <name type="scientific">Cucurbitaria berberidis CBS 394.84</name>
    <dbReference type="NCBI Taxonomy" id="1168544"/>
    <lineage>
        <taxon>Eukaryota</taxon>
        <taxon>Fungi</taxon>
        <taxon>Dikarya</taxon>
        <taxon>Ascomycota</taxon>
        <taxon>Pezizomycotina</taxon>
        <taxon>Dothideomycetes</taxon>
        <taxon>Pleosporomycetidae</taxon>
        <taxon>Pleosporales</taxon>
        <taxon>Pleosporineae</taxon>
        <taxon>Cucurbitariaceae</taxon>
        <taxon>Cucurbitaria</taxon>
    </lineage>
</organism>
<dbReference type="GO" id="GO:0016787">
    <property type="term" value="F:hydrolase activity"/>
    <property type="evidence" value="ECO:0007669"/>
    <property type="project" value="UniProtKB-KW"/>
</dbReference>
<comment type="caution">
    <text evidence="1">The sequence shown here is derived from an EMBL/GenBank/DDBJ whole genome shotgun (WGS) entry which is preliminary data.</text>
</comment>
<protein>
    <submittedName>
        <fullName evidence="1">Glycoside hydrolase family 1 protein</fullName>
    </submittedName>
</protein>